<dbReference type="SUPFAM" id="SSF50475">
    <property type="entry name" value="FMN-binding split barrel"/>
    <property type="match status" value="1"/>
</dbReference>
<protein>
    <submittedName>
        <fullName evidence="1">Pyridoxamine 5'-phosphate oxidase</fullName>
    </submittedName>
</protein>
<proteinExistence type="predicted"/>
<name>A0ABX0R742_9GAMM</name>
<dbReference type="EMBL" id="VWXF01000001">
    <property type="protein sequence ID" value="NIF20036.1"/>
    <property type="molecule type" value="Genomic_DNA"/>
</dbReference>
<organism evidence="1 2">
    <name type="scientific">Candidatus Pantoea multigeneris</name>
    <dbReference type="NCBI Taxonomy" id="2608357"/>
    <lineage>
        <taxon>Bacteria</taxon>
        <taxon>Pseudomonadati</taxon>
        <taxon>Pseudomonadota</taxon>
        <taxon>Gammaproteobacteria</taxon>
        <taxon>Enterobacterales</taxon>
        <taxon>Erwiniaceae</taxon>
        <taxon>Pantoea</taxon>
    </lineage>
</organism>
<dbReference type="RefSeq" id="WP_167011834.1">
    <property type="nucleotide sequence ID" value="NZ_VWXF01000001.1"/>
</dbReference>
<accession>A0ABX0R742</accession>
<dbReference type="Gene3D" id="2.30.110.10">
    <property type="entry name" value="Electron Transport, Fmn-binding Protein, Chain A"/>
    <property type="match status" value="1"/>
</dbReference>
<dbReference type="Proteomes" id="UP001515683">
    <property type="component" value="Unassembled WGS sequence"/>
</dbReference>
<evidence type="ECO:0000313" key="1">
    <source>
        <dbReference type="EMBL" id="NIF20036.1"/>
    </source>
</evidence>
<dbReference type="PANTHER" id="PTHR42815:SF2">
    <property type="entry name" value="FAD-BINDING, PUTATIVE (AFU_ORTHOLOGUE AFUA_6G07600)-RELATED"/>
    <property type="match status" value="1"/>
</dbReference>
<dbReference type="InterPro" id="IPR012349">
    <property type="entry name" value="Split_barrel_FMN-bd"/>
</dbReference>
<comment type="caution">
    <text evidence="1">The sequence shown here is derived from an EMBL/GenBank/DDBJ whole genome shotgun (WGS) entry which is preliminary data.</text>
</comment>
<dbReference type="PANTHER" id="PTHR42815">
    <property type="entry name" value="FAD-BINDING, PUTATIVE (AFU_ORTHOLOGUE AFUA_6G07600)-RELATED"/>
    <property type="match status" value="1"/>
</dbReference>
<keyword evidence="2" id="KW-1185">Reference proteome</keyword>
<reference evidence="1 2" key="1">
    <citation type="journal article" date="2019" name="bioRxiv">
        <title>Bacteria contribute to plant secondary compound degradation in a generalist herbivore system.</title>
        <authorList>
            <person name="Francoeur C.B."/>
            <person name="Khadempour L."/>
            <person name="Moreira-Soto R.D."/>
            <person name="Gotting K."/>
            <person name="Book A.J."/>
            <person name="Pinto-Tomas A.A."/>
            <person name="Keefover-Ring K."/>
            <person name="Currie C.R."/>
        </authorList>
    </citation>
    <scope>NUCLEOTIDE SEQUENCE [LARGE SCALE GENOMIC DNA]</scope>
    <source>
        <strain evidence="1">Acro-835</strain>
    </source>
</reference>
<evidence type="ECO:0000313" key="2">
    <source>
        <dbReference type="Proteomes" id="UP001515683"/>
    </source>
</evidence>
<sequence>MFHEGEVAAQERAGFLYVRGMIFPAMTAQHQQFFADLPLLFIARLDATGAPQAAMLTHPAGFIHTDNAAYLGIDTRVLAHWPLWEALQPGDRIGSLGLDFATRRRNCINGTVVACDDEQVVVEVAQSFGNCPQYIRRFHWQGLPAEAVTVTPLTQVSAEVLAECQTFFIATGNGDLGLDISHRGGPAGFLRQQGEQLVFADFPGNRYMNTLGNLLLAPRCALLLTDFIRGEAIHIQGEAQVNWLEDEQGRSQREVVIQPTRIDRLYGGAAWHAVPFET</sequence>
<gene>
    <name evidence="1" type="ORF">F3J40_00165</name>
</gene>